<dbReference type="PROSITE" id="PS00018">
    <property type="entry name" value="EF_HAND_1"/>
    <property type="match status" value="2"/>
</dbReference>
<feature type="domain" description="EF-hand" evidence="4">
    <location>
        <begin position="225"/>
        <end position="260"/>
    </location>
</feature>
<dbReference type="InterPro" id="IPR018247">
    <property type="entry name" value="EF_Hand_1_Ca_BS"/>
</dbReference>
<proteinExistence type="predicted"/>
<dbReference type="OrthoDB" id="120976at2759"/>
<dbReference type="Pfam" id="PF01302">
    <property type="entry name" value="CAP_GLY"/>
    <property type="match status" value="1"/>
</dbReference>
<dbReference type="PROSITE" id="PS50222">
    <property type="entry name" value="EF_HAND_2"/>
    <property type="match status" value="3"/>
</dbReference>
<dbReference type="SMART" id="SM01052">
    <property type="entry name" value="CAP_GLY"/>
    <property type="match status" value="1"/>
</dbReference>
<dbReference type="EMBL" id="ASPP01005668">
    <property type="protein sequence ID" value="ETO30119.1"/>
    <property type="molecule type" value="Genomic_DNA"/>
</dbReference>
<dbReference type="Pfam" id="PF13499">
    <property type="entry name" value="EF-hand_7"/>
    <property type="match status" value="1"/>
</dbReference>
<dbReference type="AlphaFoldDB" id="X6NWB5"/>
<protein>
    <recommendedName>
        <fullName evidence="4">EF-hand domain-containing protein</fullName>
    </recommendedName>
</protein>
<evidence type="ECO:0000259" key="4">
    <source>
        <dbReference type="PROSITE" id="PS50222"/>
    </source>
</evidence>
<dbReference type="InterPro" id="IPR011992">
    <property type="entry name" value="EF-hand-dom_pair"/>
</dbReference>
<feature type="domain" description="EF-hand" evidence="4">
    <location>
        <begin position="261"/>
        <end position="295"/>
    </location>
</feature>
<keyword evidence="3" id="KW-0106">Calcium</keyword>
<dbReference type="InterPro" id="IPR002048">
    <property type="entry name" value="EF_hand_dom"/>
</dbReference>
<dbReference type="InterPro" id="IPR000938">
    <property type="entry name" value="CAP-Gly_domain"/>
</dbReference>
<evidence type="ECO:0000256" key="1">
    <source>
        <dbReference type="ARBA" id="ARBA00022723"/>
    </source>
</evidence>
<dbReference type="InterPro" id="IPR039647">
    <property type="entry name" value="EF_hand_pair_protein_CML-like"/>
</dbReference>
<dbReference type="GO" id="GO:0005509">
    <property type="term" value="F:calcium ion binding"/>
    <property type="evidence" value="ECO:0007669"/>
    <property type="project" value="InterPro"/>
</dbReference>
<reference evidence="5 6" key="1">
    <citation type="journal article" date="2013" name="Curr. Biol.">
        <title>The Genome of the Foraminiferan Reticulomyxa filosa.</title>
        <authorList>
            <person name="Glockner G."/>
            <person name="Hulsmann N."/>
            <person name="Schleicher M."/>
            <person name="Noegel A.A."/>
            <person name="Eichinger L."/>
            <person name="Gallinger C."/>
            <person name="Pawlowski J."/>
            <person name="Sierra R."/>
            <person name="Euteneuer U."/>
            <person name="Pillet L."/>
            <person name="Moustafa A."/>
            <person name="Platzer M."/>
            <person name="Groth M."/>
            <person name="Szafranski K."/>
            <person name="Schliwa M."/>
        </authorList>
    </citation>
    <scope>NUCLEOTIDE SEQUENCE [LARGE SCALE GENOMIC DNA]</scope>
</reference>
<dbReference type="CDD" id="cd00051">
    <property type="entry name" value="EFh"/>
    <property type="match status" value="2"/>
</dbReference>
<accession>X6NWB5</accession>
<dbReference type="Gene3D" id="1.10.238.10">
    <property type="entry name" value="EF-hand"/>
    <property type="match status" value="2"/>
</dbReference>
<dbReference type="Pfam" id="PF13202">
    <property type="entry name" value="EF-hand_5"/>
    <property type="match status" value="1"/>
</dbReference>
<dbReference type="Gene3D" id="2.30.30.190">
    <property type="entry name" value="CAP Gly-rich-like domain"/>
    <property type="match status" value="1"/>
</dbReference>
<keyword evidence="6" id="KW-1185">Reference proteome</keyword>
<keyword evidence="1" id="KW-0479">Metal-binding</keyword>
<dbReference type="SUPFAM" id="SSF47473">
    <property type="entry name" value="EF-hand"/>
    <property type="match status" value="1"/>
</dbReference>
<sequence>MSQAPHTAPLRKDDQLQVGDRVVVDKDKNGQVKWIGEHQVLGTGKHYGIRLTEKRGLCNGTYKEVKFFWCPDNYGVLVPANRITGRYLDADFDFRDEKEPVKVDPAIEQIRQKRKEIQNLKKSKKKKKNFFLNIKKKEYFGDLYGNDEQTCIYLFTYFFILKKKRNFEHWTKVETCSEGLFPKMTTLEVKKLFEEIDVTKSGKISFAEFDAWVQSLGGIHVMEHKDFAKIRQQFIEMDINKDKKISLEEFSVAFQKVFPKLSKVDVTQLFREIDASGNGTIEFSEFDAWVKLQEL</sequence>
<keyword evidence="2" id="KW-0677">Repeat</keyword>
<dbReference type="InterPro" id="IPR036859">
    <property type="entry name" value="CAP-Gly_dom_sf"/>
</dbReference>
<evidence type="ECO:0000313" key="5">
    <source>
        <dbReference type="EMBL" id="ETO30119.1"/>
    </source>
</evidence>
<organism evidence="5 6">
    <name type="scientific">Reticulomyxa filosa</name>
    <dbReference type="NCBI Taxonomy" id="46433"/>
    <lineage>
        <taxon>Eukaryota</taxon>
        <taxon>Sar</taxon>
        <taxon>Rhizaria</taxon>
        <taxon>Retaria</taxon>
        <taxon>Foraminifera</taxon>
        <taxon>Monothalamids</taxon>
        <taxon>Reticulomyxidae</taxon>
        <taxon>Reticulomyxa</taxon>
    </lineage>
</organism>
<evidence type="ECO:0000256" key="3">
    <source>
        <dbReference type="ARBA" id="ARBA00022837"/>
    </source>
</evidence>
<evidence type="ECO:0000256" key="2">
    <source>
        <dbReference type="ARBA" id="ARBA00022737"/>
    </source>
</evidence>
<dbReference type="SMART" id="SM00054">
    <property type="entry name" value="EFh"/>
    <property type="match status" value="3"/>
</dbReference>
<feature type="domain" description="EF-hand" evidence="4">
    <location>
        <begin position="184"/>
        <end position="219"/>
    </location>
</feature>
<evidence type="ECO:0000313" key="6">
    <source>
        <dbReference type="Proteomes" id="UP000023152"/>
    </source>
</evidence>
<dbReference type="PANTHER" id="PTHR10891">
    <property type="entry name" value="EF-HAND CALCIUM-BINDING DOMAIN CONTAINING PROTEIN"/>
    <property type="match status" value="1"/>
</dbReference>
<dbReference type="SUPFAM" id="SSF74924">
    <property type="entry name" value="Cap-Gly domain"/>
    <property type="match status" value="1"/>
</dbReference>
<comment type="caution">
    <text evidence="5">The sequence shown here is derived from an EMBL/GenBank/DDBJ whole genome shotgun (WGS) entry which is preliminary data.</text>
</comment>
<dbReference type="Proteomes" id="UP000023152">
    <property type="component" value="Unassembled WGS sequence"/>
</dbReference>
<name>X6NWB5_RETFI</name>
<gene>
    <name evidence="5" type="ORF">RFI_07002</name>
</gene>